<dbReference type="PANTHER" id="PTHR24351">
    <property type="entry name" value="RIBOSOMAL PROTEIN S6 KINASE"/>
    <property type="match status" value="1"/>
</dbReference>
<proteinExistence type="predicted"/>
<protein>
    <submittedName>
        <fullName evidence="7">Rac-alpha serine/threonine kinase family protein</fullName>
    </submittedName>
</protein>
<evidence type="ECO:0000256" key="1">
    <source>
        <dbReference type="ARBA" id="ARBA00022527"/>
    </source>
</evidence>
<dbReference type="InterPro" id="IPR017892">
    <property type="entry name" value="Pkinase_C"/>
</dbReference>
<keyword evidence="3" id="KW-0547">Nucleotide-binding</keyword>
<dbReference type="Gene3D" id="3.30.200.20">
    <property type="entry name" value="Phosphorylase Kinase, domain 1"/>
    <property type="match status" value="1"/>
</dbReference>
<name>L8GMP6_ACACF</name>
<gene>
    <name evidence="7" type="ORF">ACA1_101790</name>
</gene>
<evidence type="ECO:0000259" key="6">
    <source>
        <dbReference type="PROSITE" id="PS51285"/>
    </source>
</evidence>
<dbReference type="GO" id="GO:0005524">
    <property type="term" value="F:ATP binding"/>
    <property type="evidence" value="ECO:0007669"/>
    <property type="project" value="UniProtKB-KW"/>
</dbReference>
<dbReference type="Proteomes" id="UP000011083">
    <property type="component" value="Unassembled WGS sequence"/>
</dbReference>
<reference evidence="7 8" key="1">
    <citation type="journal article" date="2013" name="Genome Biol.">
        <title>Genome of Acanthamoeba castellanii highlights extensive lateral gene transfer and early evolution of tyrosine kinase signaling.</title>
        <authorList>
            <person name="Clarke M."/>
            <person name="Lohan A.J."/>
            <person name="Liu B."/>
            <person name="Lagkouvardos I."/>
            <person name="Roy S."/>
            <person name="Zafar N."/>
            <person name="Bertelli C."/>
            <person name="Schilde C."/>
            <person name="Kianianmomeni A."/>
            <person name="Burglin T.R."/>
            <person name="Frech C."/>
            <person name="Turcotte B."/>
            <person name="Kopec K.O."/>
            <person name="Synnott J.M."/>
            <person name="Choo C."/>
            <person name="Paponov I."/>
            <person name="Finkler A."/>
            <person name="Soon Heng Tan C."/>
            <person name="Hutchins A.P."/>
            <person name="Weinmeier T."/>
            <person name="Rattei T."/>
            <person name="Chu J.S."/>
            <person name="Gimenez G."/>
            <person name="Irimia M."/>
            <person name="Rigden D.J."/>
            <person name="Fitzpatrick D.A."/>
            <person name="Lorenzo-Morales J."/>
            <person name="Bateman A."/>
            <person name="Chiu C.H."/>
            <person name="Tang P."/>
            <person name="Hegemann P."/>
            <person name="Fromm H."/>
            <person name="Raoult D."/>
            <person name="Greub G."/>
            <person name="Miranda-Saavedra D."/>
            <person name="Chen N."/>
            <person name="Nash P."/>
            <person name="Ginger M.L."/>
            <person name="Horn M."/>
            <person name="Schaap P."/>
            <person name="Caler L."/>
            <person name="Loftus B."/>
        </authorList>
    </citation>
    <scope>NUCLEOTIDE SEQUENCE [LARGE SCALE GENOMIC DNA]</scope>
    <source>
        <strain evidence="7 8">Neff</strain>
    </source>
</reference>
<dbReference type="EMBL" id="KB008059">
    <property type="protein sequence ID" value="ELR14345.1"/>
    <property type="molecule type" value="Genomic_DNA"/>
</dbReference>
<dbReference type="GO" id="GO:0004674">
    <property type="term" value="F:protein serine/threonine kinase activity"/>
    <property type="evidence" value="ECO:0007669"/>
    <property type="project" value="UniProtKB-KW"/>
</dbReference>
<dbReference type="RefSeq" id="XP_004336358.1">
    <property type="nucleotide sequence ID" value="XM_004336310.1"/>
</dbReference>
<evidence type="ECO:0000313" key="7">
    <source>
        <dbReference type="EMBL" id="ELR14345.1"/>
    </source>
</evidence>
<evidence type="ECO:0000256" key="4">
    <source>
        <dbReference type="ARBA" id="ARBA00022777"/>
    </source>
</evidence>
<keyword evidence="1" id="KW-0723">Serine/threonine-protein kinase</keyword>
<dbReference type="STRING" id="1257118.L8GMP6"/>
<dbReference type="OrthoDB" id="63267at2759"/>
<dbReference type="PROSITE" id="PS51285">
    <property type="entry name" value="AGC_KINASE_CTER"/>
    <property type="match status" value="1"/>
</dbReference>
<evidence type="ECO:0000256" key="2">
    <source>
        <dbReference type="ARBA" id="ARBA00022679"/>
    </source>
</evidence>
<sequence length="96" mass="10929">GLLERNVQKRLVDPEVLKKHPYFASIDWEKLNRLEITPPFVPAVKGDDDTSQIDPTFTRQKPALSIAGEDVLSKTAQQQFMNFTWVADSELSLDKD</sequence>
<keyword evidence="4 7" id="KW-0418">Kinase</keyword>
<dbReference type="KEGG" id="acan:ACA1_101790"/>
<keyword evidence="5" id="KW-0067">ATP-binding</keyword>
<organism evidence="7 8">
    <name type="scientific">Acanthamoeba castellanii (strain ATCC 30010 / Neff)</name>
    <dbReference type="NCBI Taxonomy" id="1257118"/>
    <lineage>
        <taxon>Eukaryota</taxon>
        <taxon>Amoebozoa</taxon>
        <taxon>Discosea</taxon>
        <taxon>Longamoebia</taxon>
        <taxon>Centramoebida</taxon>
        <taxon>Acanthamoebidae</taxon>
        <taxon>Acanthamoeba</taxon>
    </lineage>
</organism>
<dbReference type="InterPro" id="IPR000961">
    <property type="entry name" value="AGC-kinase_C"/>
</dbReference>
<dbReference type="GeneID" id="14914927"/>
<dbReference type="VEuPathDB" id="AmoebaDB:ACA1_101790"/>
<evidence type="ECO:0000256" key="5">
    <source>
        <dbReference type="ARBA" id="ARBA00022840"/>
    </source>
</evidence>
<dbReference type="AlphaFoldDB" id="L8GMP6"/>
<evidence type="ECO:0000313" key="8">
    <source>
        <dbReference type="Proteomes" id="UP000011083"/>
    </source>
</evidence>
<keyword evidence="2" id="KW-0808">Transferase</keyword>
<feature type="domain" description="AGC-kinase C-terminal" evidence="6">
    <location>
        <begin position="24"/>
        <end position="95"/>
    </location>
</feature>
<accession>L8GMP6</accession>
<dbReference type="Gene3D" id="1.10.510.10">
    <property type="entry name" value="Transferase(Phosphotransferase) domain 1"/>
    <property type="match status" value="1"/>
</dbReference>
<evidence type="ECO:0000256" key="3">
    <source>
        <dbReference type="ARBA" id="ARBA00022741"/>
    </source>
</evidence>
<dbReference type="SMART" id="SM00133">
    <property type="entry name" value="S_TK_X"/>
    <property type="match status" value="1"/>
</dbReference>
<dbReference type="Pfam" id="PF00433">
    <property type="entry name" value="Pkinase_C"/>
    <property type="match status" value="1"/>
</dbReference>
<feature type="non-terminal residue" evidence="7">
    <location>
        <position position="1"/>
    </location>
</feature>
<keyword evidence="8" id="KW-1185">Reference proteome</keyword>